<dbReference type="Gene3D" id="3.30.420.40">
    <property type="match status" value="1"/>
</dbReference>
<proteinExistence type="predicted"/>
<organism evidence="2 3">
    <name type="scientific">Candidatus Doudnabacteria bacterium RIFCSPHIGHO2_12_FULL_48_16</name>
    <dbReference type="NCBI Taxonomy" id="1817838"/>
    <lineage>
        <taxon>Bacteria</taxon>
        <taxon>Candidatus Doudnaibacteriota</taxon>
    </lineage>
</organism>
<comment type="caution">
    <text evidence="2">The sequence shown here is derived from an EMBL/GenBank/DDBJ whole genome shotgun (WGS) entry which is preliminary data.</text>
</comment>
<dbReference type="EMBL" id="MFEY01000007">
    <property type="protein sequence ID" value="OGE90268.1"/>
    <property type="molecule type" value="Genomic_DNA"/>
</dbReference>
<evidence type="ECO:0000313" key="2">
    <source>
        <dbReference type="EMBL" id="OGE90268.1"/>
    </source>
</evidence>
<feature type="domain" description="Gcp-like" evidence="1">
    <location>
        <begin position="31"/>
        <end position="87"/>
    </location>
</feature>
<dbReference type="AlphaFoldDB" id="A0A1F5PK00"/>
<dbReference type="Pfam" id="PF00814">
    <property type="entry name" value="TsaD"/>
    <property type="match status" value="1"/>
</dbReference>
<protein>
    <recommendedName>
        <fullName evidence="1">Gcp-like domain-containing protein</fullName>
    </recommendedName>
</protein>
<reference evidence="2 3" key="1">
    <citation type="journal article" date="2016" name="Nat. Commun.">
        <title>Thousands of microbial genomes shed light on interconnected biogeochemical processes in an aquifer system.</title>
        <authorList>
            <person name="Anantharaman K."/>
            <person name="Brown C.T."/>
            <person name="Hug L.A."/>
            <person name="Sharon I."/>
            <person name="Castelle C.J."/>
            <person name="Probst A.J."/>
            <person name="Thomas B.C."/>
            <person name="Singh A."/>
            <person name="Wilkins M.J."/>
            <person name="Karaoz U."/>
            <person name="Brodie E.L."/>
            <person name="Williams K.H."/>
            <person name="Hubbard S.S."/>
            <person name="Banfield J.F."/>
        </authorList>
    </citation>
    <scope>NUCLEOTIDE SEQUENCE [LARGE SCALE GENOMIC DNA]</scope>
</reference>
<evidence type="ECO:0000313" key="3">
    <source>
        <dbReference type="Proteomes" id="UP000177682"/>
    </source>
</evidence>
<name>A0A1F5PK00_9BACT</name>
<dbReference type="SUPFAM" id="SSF53067">
    <property type="entry name" value="Actin-like ATPase domain"/>
    <property type="match status" value="1"/>
</dbReference>
<gene>
    <name evidence="2" type="ORF">A3E29_04190</name>
</gene>
<dbReference type="InterPro" id="IPR000905">
    <property type="entry name" value="Gcp-like_dom"/>
</dbReference>
<sequence>MILSIDTQNPEAVTLQLSQNSKVIAHSFKTDHNLSEVLVPEIKKFLSRHKVKLSQLKQITATTGEGHFSRLRTAVATANALAFALNLDQKTIAPSYSQPIKITPPRKAYLTSFEGQVK</sequence>
<dbReference type="Proteomes" id="UP000177682">
    <property type="component" value="Unassembled WGS sequence"/>
</dbReference>
<evidence type="ECO:0000259" key="1">
    <source>
        <dbReference type="Pfam" id="PF00814"/>
    </source>
</evidence>
<dbReference type="InterPro" id="IPR043129">
    <property type="entry name" value="ATPase_NBD"/>
</dbReference>
<accession>A0A1F5PK00</accession>